<evidence type="ECO:0000313" key="3">
    <source>
        <dbReference type="Proteomes" id="UP000001072"/>
    </source>
</evidence>
<evidence type="ECO:0000313" key="2">
    <source>
        <dbReference type="EMBL" id="EGG10781.1"/>
    </source>
</evidence>
<organism evidence="3">
    <name type="scientific">Melampsora larici-populina (strain 98AG31 / pathotype 3-4-7)</name>
    <name type="common">Poplar leaf rust fungus</name>
    <dbReference type="NCBI Taxonomy" id="747676"/>
    <lineage>
        <taxon>Eukaryota</taxon>
        <taxon>Fungi</taxon>
        <taxon>Dikarya</taxon>
        <taxon>Basidiomycota</taxon>
        <taxon>Pucciniomycotina</taxon>
        <taxon>Pucciniomycetes</taxon>
        <taxon>Pucciniales</taxon>
        <taxon>Melampsoraceae</taxon>
        <taxon>Melampsora</taxon>
    </lineage>
</organism>
<keyword evidence="3" id="KW-1185">Reference proteome</keyword>
<dbReference type="VEuPathDB" id="FungiDB:MELLADRAFT_103079"/>
<dbReference type="KEGG" id="mlr:MELLADRAFT_103079"/>
<reference evidence="3" key="1">
    <citation type="journal article" date="2011" name="Proc. Natl. Acad. Sci. U.S.A.">
        <title>Obligate biotrophy features unraveled by the genomic analysis of rust fungi.</title>
        <authorList>
            <person name="Duplessis S."/>
            <person name="Cuomo C.A."/>
            <person name="Lin Y.-C."/>
            <person name="Aerts A."/>
            <person name="Tisserant E."/>
            <person name="Veneault-Fourrey C."/>
            <person name="Joly D.L."/>
            <person name="Hacquard S."/>
            <person name="Amselem J."/>
            <person name="Cantarel B.L."/>
            <person name="Chiu R."/>
            <person name="Coutinho P.M."/>
            <person name="Feau N."/>
            <person name="Field M."/>
            <person name="Frey P."/>
            <person name="Gelhaye E."/>
            <person name="Goldberg J."/>
            <person name="Grabherr M.G."/>
            <person name="Kodira C.D."/>
            <person name="Kohler A."/>
            <person name="Kuees U."/>
            <person name="Lindquist E.A."/>
            <person name="Lucas S.M."/>
            <person name="Mago R."/>
            <person name="Mauceli E."/>
            <person name="Morin E."/>
            <person name="Murat C."/>
            <person name="Pangilinan J.L."/>
            <person name="Park R."/>
            <person name="Pearson M."/>
            <person name="Quesneville H."/>
            <person name="Rouhier N."/>
            <person name="Sakthikumar S."/>
            <person name="Salamov A.A."/>
            <person name="Schmutz J."/>
            <person name="Selles B."/>
            <person name="Shapiro H."/>
            <person name="Tanguay P."/>
            <person name="Tuskan G.A."/>
            <person name="Henrissat B."/>
            <person name="Van de Peer Y."/>
            <person name="Rouze P."/>
            <person name="Ellis J.G."/>
            <person name="Dodds P.N."/>
            <person name="Schein J.E."/>
            <person name="Zhong S."/>
            <person name="Hamelin R.C."/>
            <person name="Grigoriev I.V."/>
            <person name="Szabo L.J."/>
            <person name="Martin F."/>
        </authorList>
    </citation>
    <scope>NUCLEOTIDE SEQUENCE [LARGE SCALE GENOMIC DNA]</scope>
    <source>
        <strain evidence="3">98AG31 / pathotype 3-4-7</strain>
    </source>
</reference>
<feature type="compositionally biased region" description="Acidic residues" evidence="1">
    <location>
        <begin position="98"/>
        <end position="107"/>
    </location>
</feature>
<feature type="region of interest" description="Disordered" evidence="1">
    <location>
        <begin position="88"/>
        <end position="107"/>
    </location>
</feature>
<dbReference type="HOGENOM" id="CLU_1777898_0_0_1"/>
<protein>
    <submittedName>
        <fullName evidence="2">Uncharacterized protein</fullName>
    </submittedName>
</protein>
<sequence length="146" mass="16223">MDAWPAGRIRTAIKKYKSSTGTRASSEVQAKAQLAHLKYEHELLMLALVDKVQLRIIKKAIDEVAPKKPSRNLDMYLAYAKDALSLSTGAPNPFAPSESEDLDDEDEDVGDIVVPLPKVHKVLAREGRVNGFKLFRHQCQSILIGK</sequence>
<dbReference type="OrthoDB" id="2506374at2759"/>
<gene>
    <name evidence="2" type="ORF">MELLADRAFT_103079</name>
</gene>
<evidence type="ECO:0000256" key="1">
    <source>
        <dbReference type="SAM" id="MobiDB-lite"/>
    </source>
</evidence>
<dbReference type="RefSeq" id="XP_007406250.1">
    <property type="nucleotide sequence ID" value="XM_007406188.1"/>
</dbReference>
<dbReference type="EMBL" id="GL883094">
    <property type="protein sequence ID" value="EGG10781.1"/>
    <property type="molecule type" value="Genomic_DNA"/>
</dbReference>
<dbReference type="AlphaFoldDB" id="F4RAH1"/>
<dbReference type="GeneID" id="18921863"/>
<name>F4RAH1_MELLP</name>
<dbReference type="Proteomes" id="UP000001072">
    <property type="component" value="Unassembled WGS sequence"/>
</dbReference>
<accession>F4RAH1</accession>
<dbReference type="InParanoid" id="F4RAH1"/>
<proteinExistence type="predicted"/>